<reference evidence="1 2" key="1">
    <citation type="submission" date="2017-06" db="EMBL/GenBank/DDBJ databases">
        <authorList>
            <consortium name="Pathogen Informatics"/>
        </authorList>
    </citation>
    <scope>NUCLEOTIDE SEQUENCE [LARGE SCALE GENOMIC DNA]</scope>
    <source>
        <strain evidence="1 2">NCTC11291</strain>
    </source>
</reference>
<name>A0A239WLS4_STRAI</name>
<dbReference type="EMBL" id="LT906454">
    <property type="protein sequence ID" value="SNV35159.1"/>
    <property type="molecule type" value="Genomic_DNA"/>
</dbReference>
<dbReference type="AlphaFoldDB" id="A0A239WLS4"/>
<dbReference type="Proteomes" id="UP000215144">
    <property type="component" value="Chromosome 1"/>
</dbReference>
<evidence type="ECO:0000313" key="1">
    <source>
        <dbReference type="EMBL" id="SNV35159.1"/>
    </source>
</evidence>
<gene>
    <name evidence="1" type="ORF">SAMEA4504048_00449</name>
</gene>
<organism evidence="1 2">
    <name type="scientific">Streptococcus acidominimus</name>
    <dbReference type="NCBI Taxonomy" id="1326"/>
    <lineage>
        <taxon>Bacteria</taxon>
        <taxon>Bacillati</taxon>
        <taxon>Bacillota</taxon>
        <taxon>Bacilli</taxon>
        <taxon>Lactobacillales</taxon>
        <taxon>Streptococcaceae</taxon>
        <taxon>Streptococcus</taxon>
    </lineage>
</organism>
<sequence length="101" mass="11430">MRAILRIDVSKASSEVAFLVNNKKVHDYTMPNDAVGFLRLFGDLKTVHQLEILFGVTGYAYTRLNPLDAKKQRQKTVAFLMYSKDYFVPDSCFNNCGSSSI</sequence>
<proteinExistence type="predicted"/>
<accession>A0A239WLS4</accession>
<protein>
    <submittedName>
        <fullName evidence="1">Transposase</fullName>
    </submittedName>
</protein>
<dbReference type="KEGG" id="saco:SAME_00449"/>
<evidence type="ECO:0000313" key="2">
    <source>
        <dbReference type="Proteomes" id="UP000215144"/>
    </source>
</evidence>